<reference evidence="2" key="1">
    <citation type="journal article" date="2019" name="Int. J. Syst. Evol. Microbiol.">
        <title>The Global Catalogue of Microorganisms (GCM) 10K type strain sequencing project: providing services to taxonomists for standard genome sequencing and annotation.</title>
        <authorList>
            <consortium name="The Broad Institute Genomics Platform"/>
            <consortium name="The Broad Institute Genome Sequencing Center for Infectious Disease"/>
            <person name="Wu L."/>
            <person name="Ma J."/>
        </authorList>
    </citation>
    <scope>NUCLEOTIDE SEQUENCE [LARGE SCALE GENOMIC DNA]</scope>
    <source>
        <strain evidence="2">NBRC 105857</strain>
    </source>
</reference>
<gene>
    <name evidence="1" type="ORF">GCM10007875_16270</name>
</gene>
<keyword evidence="2" id="KW-1185">Reference proteome</keyword>
<dbReference type="RefSeq" id="WP_284281159.1">
    <property type="nucleotide sequence ID" value="NZ_BSOJ01000015.1"/>
</dbReference>
<dbReference type="Proteomes" id="UP001156664">
    <property type="component" value="Unassembled WGS sequence"/>
</dbReference>
<evidence type="ECO:0000313" key="2">
    <source>
        <dbReference type="Proteomes" id="UP001156664"/>
    </source>
</evidence>
<evidence type="ECO:0000313" key="1">
    <source>
        <dbReference type="EMBL" id="GLR26537.1"/>
    </source>
</evidence>
<dbReference type="EMBL" id="BSOJ01000015">
    <property type="protein sequence ID" value="GLR26537.1"/>
    <property type="molecule type" value="Genomic_DNA"/>
</dbReference>
<name>A0ABQ5YVN6_9BURK</name>
<protein>
    <submittedName>
        <fullName evidence="1">Uncharacterized protein</fullName>
    </submittedName>
</protein>
<accession>A0ABQ5YVN6</accession>
<comment type="caution">
    <text evidence="1">The sequence shown here is derived from an EMBL/GenBank/DDBJ whole genome shotgun (WGS) entry which is preliminary data.</text>
</comment>
<proteinExistence type="predicted"/>
<sequence>MTETTELPQVKMVTIPGSDNHGGYLALKLVLPWVCRKCGGPRGEPFKVADWDGDRKMTVDAWRNPCGHLELYSEIRADLQREGKL</sequence>
<organism evidence="1 2">
    <name type="scientific">Limnobacter litoralis</name>
    <dbReference type="NCBI Taxonomy" id="481366"/>
    <lineage>
        <taxon>Bacteria</taxon>
        <taxon>Pseudomonadati</taxon>
        <taxon>Pseudomonadota</taxon>
        <taxon>Betaproteobacteria</taxon>
        <taxon>Burkholderiales</taxon>
        <taxon>Burkholderiaceae</taxon>
        <taxon>Limnobacter</taxon>
    </lineage>
</organism>